<keyword evidence="4" id="KW-0067">ATP-binding</keyword>
<reference evidence="7 8" key="1">
    <citation type="journal article" date="2014" name="PLoS Genet.">
        <title>The Genome of Spironucleus salmonicida Highlights a Fish Pathogen Adapted to Fluctuating Environments.</title>
        <authorList>
            <person name="Xu F."/>
            <person name="Jerlstrom-Hultqvist J."/>
            <person name="Einarsson E."/>
            <person name="Astvaldsson A."/>
            <person name="Svard S.G."/>
            <person name="Andersson J.O."/>
        </authorList>
    </citation>
    <scope>NUCLEOTIDE SEQUENCE</scope>
    <source>
        <strain evidence="8">ATCC 50377</strain>
    </source>
</reference>
<accession>V6LTT8</accession>
<evidence type="ECO:0000313" key="7">
    <source>
        <dbReference type="EMBL" id="EST47126.1"/>
    </source>
</evidence>
<dbReference type="SMART" id="SM00490">
    <property type="entry name" value="HELICc"/>
    <property type="match status" value="1"/>
</dbReference>
<dbReference type="InterPro" id="IPR014001">
    <property type="entry name" value="Helicase_ATP-bd"/>
</dbReference>
<protein>
    <submittedName>
        <fullName evidence="7">ATP-dependent rRNA helicase RRP3</fullName>
    </submittedName>
</protein>
<reference evidence="8" key="2">
    <citation type="submission" date="2020-12" db="EMBL/GenBank/DDBJ databases">
        <title>New Spironucleus salmonicida genome in near-complete chromosomes.</title>
        <authorList>
            <person name="Xu F."/>
            <person name="Kurt Z."/>
            <person name="Jimenez-Gonzalez A."/>
            <person name="Astvaldsson A."/>
            <person name="Andersson J.O."/>
            <person name="Svard S.G."/>
        </authorList>
    </citation>
    <scope>NUCLEOTIDE SEQUENCE</scope>
    <source>
        <strain evidence="8">ATCC 50377</strain>
    </source>
</reference>
<dbReference type="EMBL" id="AUWU02000001">
    <property type="protein sequence ID" value="KAH0577412.1"/>
    <property type="molecule type" value="Genomic_DNA"/>
</dbReference>
<dbReference type="GO" id="GO:0005829">
    <property type="term" value="C:cytosol"/>
    <property type="evidence" value="ECO:0007669"/>
    <property type="project" value="TreeGrafter"/>
</dbReference>
<sequence>MTFSLLHESLQNALKTNHIASPTEIQDQTIPKVLQQHSVLAVAKTGQGKTLAFALPILNALIASKASFFALVIAPTRELAVQIGEVFERFGAEIGLKTAVLIGGVDMSVQQVRLGLRPHVVVGTPGRVLDHFANSRGINFKNFRFLVLDECDKLLDMDFESDILAISRKLSKTRQNLLFTATYSKKVKNLQAQTSQNALVINTSQDEQKTNQNLIQFLISTPLSEKFYTLIPLLLEFNAKTIIFCNKISDVSKVFQVLKALNFGVCELHGQMQQKLRSASLQAFSADSTQILVATDVAGRGIDVSDVQLVVNFEVPPKAQEYVHRVGRAGRAGRSGVCVTFVSQAEIAVFQEIEKNVGVRMTKKVVSRELIEEWRERVRGAERGVDKCVAGRKSGEKADLR</sequence>
<evidence type="ECO:0000256" key="3">
    <source>
        <dbReference type="ARBA" id="ARBA00022806"/>
    </source>
</evidence>
<dbReference type="PROSITE" id="PS51192">
    <property type="entry name" value="HELICASE_ATP_BIND_1"/>
    <property type="match status" value="1"/>
</dbReference>
<evidence type="ECO:0000259" key="5">
    <source>
        <dbReference type="PROSITE" id="PS51192"/>
    </source>
</evidence>
<keyword evidence="1" id="KW-0547">Nucleotide-binding</keyword>
<gene>
    <name evidence="7" type="ORF">SS50377_12834</name>
    <name evidence="8" type="ORF">SS50377_20765</name>
</gene>
<dbReference type="Gene3D" id="3.40.50.300">
    <property type="entry name" value="P-loop containing nucleotide triphosphate hydrolases"/>
    <property type="match status" value="2"/>
</dbReference>
<dbReference type="AlphaFoldDB" id="V6LTT8"/>
<keyword evidence="9" id="KW-1185">Reference proteome</keyword>
<dbReference type="InterPro" id="IPR011545">
    <property type="entry name" value="DEAD/DEAH_box_helicase_dom"/>
</dbReference>
<dbReference type="Proteomes" id="UP000018208">
    <property type="component" value="Unassembled WGS sequence"/>
</dbReference>
<keyword evidence="2" id="KW-0378">Hydrolase</keyword>
<dbReference type="InterPro" id="IPR027417">
    <property type="entry name" value="P-loop_NTPase"/>
</dbReference>
<dbReference type="GO" id="GO:0016787">
    <property type="term" value="F:hydrolase activity"/>
    <property type="evidence" value="ECO:0007669"/>
    <property type="project" value="UniProtKB-KW"/>
</dbReference>
<dbReference type="GO" id="GO:0003676">
    <property type="term" value="F:nucleic acid binding"/>
    <property type="evidence" value="ECO:0007669"/>
    <property type="project" value="InterPro"/>
</dbReference>
<dbReference type="Pfam" id="PF00270">
    <property type="entry name" value="DEAD"/>
    <property type="match status" value="1"/>
</dbReference>
<evidence type="ECO:0000256" key="4">
    <source>
        <dbReference type="ARBA" id="ARBA00022840"/>
    </source>
</evidence>
<dbReference type="EMBL" id="KI546047">
    <property type="protein sequence ID" value="EST47126.1"/>
    <property type="molecule type" value="Genomic_DNA"/>
</dbReference>
<dbReference type="SMART" id="SM00487">
    <property type="entry name" value="DEXDc"/>
    <property type="match status" value="1"/>
</dbReference>
<dbReference type="Pfam" id="PF00271">
    <property type="entry name" value="Helicase_C"/>
    <property type="match status" value="1"/>
</dbReference>
<dbReference type="PROSITE" id="PS51194">
    <property type="entry name" value="HELICASE_CTER"/>
    <property type="match status" value="1"/>
</dbReference>
<feature type="domain" description="Helicase ATP-binding" evidence="5">
    <location>
        <begin position="30"/>
        <end position="201"/>
    </location>
</feature>
<name>V6LTT8_9EUKA</name>
<dbReference type="CDD" id="cd18787">
    <property type="entry name" value="SF2_C_DEAD"/>
    <property type="match status" value="1"/>
</dbReference>
<evidence type="ECO:0000256" key="1">
    <source>
        <dbReference type="ARBA" id="ARBA00022741"/>
    </source>
</evidence>
<dbReference type="GO" id="GO:0003724">
    <property type="term" value="F:RNA helicase activity"/>
    <property type="evidence" value="ECO:0007669"/>
    <property type="project" value="TreeGrafter"/>
</dbReference>
<proteinExistence type="predicted"/>
<feature type="domain" description="Helicase C-terminal" evidence="6">
    <location>
        <begin position="229"/>
        <end position="379"/>
    </location>
</feature>
<dbReference type="SUPFAM" id="SSF52540">
    <property type="entry name" value="P-loop containing nucleoside triphosphate hydrolases"/>
    <property type="match status" value="1"/>
</dbReference>
<evidence type="ECO:0000256" key="2">
    <source>
        <dbReference type="ARBA" id="ARBA00022801"/>
    </source>
</evidence>
<dbReference type="PANTHER" id="PTHR47959:SF24">
    <property type="entry name" value="ATP-DEPENDENT RNA HELICASE"/>
    <property type="match status" value="1"/>
</dbReference>
<dbReference type="InterPro" id="IPR050079">
    <property type="entry name" value="DEAD_box_RNA_helicase"/>
</dbReference>
<evidence type="ECO:0000259" key="6">
    <source>
        <dbReference type="PROSITE" id="PS51194"/>
    </source>
</evidence>
<dbReference type="OrthoDB" id="10261904at2759"/>
<dbReference type="PANTHER" id="PTHR47959">
    <property type="entry name" value="ATP-DEPENDENT RNA HELICASE RHLE-RELATED"/>
    <property type="match status" value="1"/>
</dbReference>
<dbReference type="VEuPathDB" id="GiardiaDB:SS50377_20765"/>
<dbReference type="InterPro" id="IPR001650">
    <property type="entry name" value="Helicase_C-like"/>
</dbReference>
<evidence type="ECO:0000313" key="9">
    <source>
        <dbReference type="Proteomes" id="UP000018208"/>
    </source>
</evidence>
<dbReference type="GO" id="GO:0005524">
    <property type="term" value="F:ATP binding"/>
    <property type="evidence" value="ECO:0007669"/>
    <property type="project" value="UniProtKB-KW"/>
</dbReference>
<keyword evidence="3 7" id="KW-0347">Helicase</keyword>
<organism evidence="7">
    <name type="scientific">Spironucleus salmonicida</name>
    <dbReference type="NCBI Taxonomy" id="348837"/>
    <lineage>
        <taxon>Eukaryota</taxon>
        <taxon>Metamonada</taxon>
        <taxon>Diplomonadida</taxon>
        <taxon>Hexamitidae</taxon>
        <taxon>Hexamitinae</taxon>
        <taxon>Spironucleus</taxon>
    </lineage>
</organism>
<evidence type="ECO:0000313" key="8">
    <source>
        <dbReference type="EMBL" id="KAH0577412.1"/>
    </source>
</evidence>